<accession>A0A0F9U0L9</accession>
<dbReference type="EMBL" id="LAZR01001290">
    <property type="protein sequence ID" value="KKN47208.1"/>
    <property type="molecule type" value="Genomic_DNA"/>
</dbReference>
<organism evidence="1">
    <name type="scientific">marine sediment metagenome</name>
    <dbReference type="NCBI Taxonomy" id="412755"/>
    <lineage>
        <taxon>unclassified sequences</taxon>
        <taxon>metagenomes</taxon>
        <taxon>ecological metagenomes</taxon>
    </lineage>
</organism>
<reference evidence="1" key="1">
    <citation type="journal article" date="2015" name="Nature">
        <title>Complex archaea that bridge the gap between prokaryotes and eukaryotes.</title>
        <authorList>
            <person name="Spang A."/>
            <person name="Saw J.H."/>
            <person name="Jorgensen S.L."/>
            <person name="Zaremba-Niedzwiedzka K."/>
            <person name="Martijn J."/>
            <person name="Lind A.E."/>
            <person name="van Eijk R."/>
            <person name="Schleper C."/>
            <person name="Guy L."/>
            <person name="Ettema T.J."/>
        </authorList>
    </citation>
    <scope>NUCLEOTIDE SEQUENCE</scope>
</reference>
<evidence type="ECO:0000313" key="1">
    <source>
        <dbReference type="EMBL" id="KKN47208.1"/>
    </source>
</evidence>
<gene>
    <name evidence="1" type="ORF">LCGC14_0665490</name>
</gene>
<comment type="caution">
    <text evidence="1">The sequence shown here is derived from an EMBL/GenBank/DDBJ whole genome shotgun (WGS) entry which is preliminary data.</text>
</comment>
<name>A0A0F9U0L9_9ZZZZ</name>
<protein>
    <submittedName>
        <fullName evidence="1">Uncharacterized protein</fullName>
    </submittedName>
</protein>
<sequence>MVSMSLPHPVHDACRDNRRKWAEYNCTGEEPPSLRLVSVLNPPAVAMSVCPGYGPTKLATRQGVI</sequence>
<dbReference type="AlphaFoldDB" id="A0A0F9U0L9"/>
<proteinExistence type="predicted"/>